<gene>
    <name evidence="3" type="ORF">SAMN05444280_14413</name>
</gene>
<dbReference type="Gene3D" id="3.30.470.20">
    <property type="entry name" value="ATP-grasp fold, B domain"/>
    <property type="match status" value="1"/>
</dbReference>
<dbReference type="GO" id="GO:0016874">
    <property type="term" value="F:ligase activity"/>
    <property type="evidence" value="ECO:0007669"/>
    <property type="project" value="UniProtKB-KW"/>
</dbReference>
<keyword evidence="1" id="KW-0547">Nucleotide-binding</keyword>
<evidence type="ECO:0000313" key="3">
    <source>
        <dbReference type="EMBL" id="SHJ97128.1"/>
    </source>
</evidence>
<dbReference type="OrthoDB" id="783569at2"/>
<dbReference type="RefSeq" id="WP_073173601.1">
    <property type="nucleotide sequence ID" value="NZ_FQZE01000044.1"/>
</dbReference>
<keyword evidence="1" id="KW-0067">ATP-binding</keyword>
<dbReference type="PROSITE" id="PS50975">
    <property type="entry name" value="ATP_GRASP"/>
    <property type="match status" value="1"/>
</dbReference>
<dbReference type="Proteomes" id="UP000184050">
    <property type="component" value="Unassembled WGS sequence"/>
</dbReference>
<dbReference type="AlphaFoldDB" id="A0A1M6NN91"/>
<evidence type="ECO:0000256" key="1">
    <source>
        <dbReference type="PROSITE-ProRule" id="PRU00409"/>
    </source>
</evidence>
<dbReference type="InterPro" id="IPR011761">
    <property type="entry name" value="ATP-grasp"/>
</dbReference>
<reference evidence="3 4" key="1">
    <citation type="submission" date="2016-11" db="EMBL/GenBank/DDBJ databases">
        <authorList>
            <person name="Jaros S."/>
            <person name="Januszkiewicz K."/>
            <person name="Wedrychowicz H."/>
        </authorList>
    </citation>
    <scope>NUCLEOTIDE SEQUENCE [LARGE SCALE GENOMIC DNA]</scope>
    <source>
        <strain evidence="3 4">DSM 27063</strain>
    </source>
</reference>
<keyword evidence="4" id="KW-1185">Reference proteome</keyword>
<dbReference type="EMBL" id="FQZE01000044">
    <property type="protein sequence ID" value="SHJ97128.1"/>
    <property type="molecule type" value="Genomic_DNA"/>
</dbReference>
<name>A0A1M6NN91_9BACT</name>
<proteinExistence type="predicted"/>
<feature type="domain" description="ATP-grasp" evidence="2">
    <location>
        <begin position="118"/>
        <end position="316"/>
    </location>
</feature>
<accession>A0A1M6NN91</accession>
<sequence>MKNPIIVYNTSYNGLSIIQEFGSKGYSCFALDSKYSVGAFSRYAKFRKCPNPIHDEKAFIDFLYNLCAKQSAKPILFPTNDEWALVTAKYKQRLSEVALPCVASFETVNTLLSKDLFYQIGQQRQYLTPYTWSVKDLESISKNHFPIVAKPKYKTLPAEKHNQQLNRELKKIRLVILNDKEELHKFCISKKRLLEHVVFQEYVLGNSDTMFTVGIYADSKHEIKALFTGRKVRGYPADIGDNILGESHEVPSYLIENTEKIVKELSYEGIAEFEYKLNSITREFRLIEVNPRPWSWIGITPYCNVNIPFIAYESLLGKEMELTKSDAKNGEVKYIKIFQDFFNCMVRYRFNYKPWHLSYKSWKSSIKAKKIVVAEWHKKDWGIALASIPYLIGKIFLQKWHI</sequence>
<protein>
    <submittedName>
        <fullName evidence="3">Predicted ATP-dependent carboligase, ATP-grasp superfamily</fullName>
    </submittedName>
</protein>
<dbReference type="SUPFAM" id="SSF56059">
    <property type="entry name" value="Glutathione synthetase ATP-binding domain-like"/>
    <property type="match status" value="1"/>
</dbReference>
<organism evidence="3 4">
    <name type="scientific">Tangfeifania diversioriginum</name>
    <dbReference type="NCBI Taxonomy" id="1168035"/>
    <lineage>
        <taxon>Bacteria</taxon>
        <taxon>Pseudomonadati</taxon>
        <taxon>Bacteroidota</taxon>
        <taxon>Bacteroidia</taxon>
        <taxon>Marinilabiliales</taxon>
        <taxon>Prolixibacteraceae</taxon>
        <taxon>Tangfeifania</taxon>
    </lineage>
</organism>
<keyword evidence="3" id="KW-0436">Ligase</keyword>
<dbReference type="GO" id="GO:0005524">
    <property type="term" value="F:ATP binding"/>
    <property type="evidence" value="ECO:0007669"/>
    <property type="project" value="UniProtKB-UniRule"/>
</dbReference>
<dbReference type="STRING" id="1168035.SAMN05444280_14413"/>
<evidence type="ECO:0000313" key="4">
    <source>
        <dbReference type="Proteomes" id="UP000184050"/>
    </source>
</evidence>
<evidence type="ECO:0000259" key="2">
    <source>
        <dbReference type="PROSITE" id="PS50975"/>
    </source>
</evidence>
<dbReference type="Gene3D" id="3.40.50.20">
    <property type="match status" value="1"/>
</dbReference>
<dbReference type="GO" id="GO:0046872">
    <property type="term" value="F:metal ion binding"/>
    <property type="evidence" value="ECO:0007669"/>
    <property type="project" value="InterPro"/>
</dbReference>